<evidence type="ECO:0000313" key="2">
    <source>
        <dbReference type="EMBL" id="MFC7604846.1"/>
    </source>
</evidence>
<sequence length="54" mass="5446">MFRALPFVYAAMSVSGAVTLLTSVAVGFAGVLGAGALSRPLLRSVTADPAPRPD</sequence>
<keyword evidence="1" id="KW-1133">Transmembrane helix</keyword>
<organism evidence="2 3">
    <name type="scientific">Streptosporangium amethystogenes subsp. fukuiense</name>
    <dbReference type="NCBI Taxonomy" id="698418"/>
    <lineage>
        <taxon>Bacteria</taxon>
        <taxon>Bacillati</taxon>
        <taxon>Actinomycetota</taxon>
        <taxon>Actinomycetes</taxon>
        <taxon>Streptosporangiales</taxon>
        <taxon>Streptosporangiaceae</taxon>
        <taxon>Streptosporangium</taxon>
    </lineage>
</organism>
<protein>
    <submittedName>
        <fullName evidence="2">Uncharacterized protein</fullName>
    </submittedName>
</protein>
<reference evidence="3" key="1">
    <citation type="journal article" date="2019" name="Int. J. Syst. Evol. Microbiol.">
        <title>The Global Catalogue of Microorganisms (GCM) 10K type strain sequencing project: providing services to taxonomists for standard genome sequencing and annotation.</title>
        <authorList>
            <consortium name="The Broad Institute Genomics Platform"/>
            <consortium name="The Broad Institute Genome Sequencing Center for Infectious Disease"/>
            <person name="Wu L."/>
            <person name="Ma J."/>
        </authorList>
    </citation>
    <scope>NUCLEOTIDE SEQUENCE [LARGE SCALE GENOMIC DNA]</scope>
    <source>
        <strain evidence="3">JCM 10083</strain>
    </source>
</reference>
<dbReference type="Proteomes" id="UP001596514">
    <property type="component" value="Unassembled WGS sequence"/>
</dbReference>
<keyword evidence="3" id="KW-1185">Reference proteome</keyword>
<dbReference type="RefSeq" id="WP_364155789.1">
    <property type="nucleotide sequence ID" value="NZ_JBHTEE010000001.1"/>
</dbReference>
<dbReference type="EMBL" id="JBHTEE010000001">
    <property type="protein sequence ID" value="MFC7604846.1"/>
    <property type="molecule type" value="Genomic_DNA"/>
</dbReference>
<accession>A0ABW2TAH6</accession>
<comment type="caution">
    <text evidence="2">The sequence shown here is derived from an EMBL/GenBank/DDBJ whole genome shotgun (WGS) entry which is preliminary data.</text>
</comment>
<proteinExistence type="predicted"/>
<gene>
    <name evidence="2" type="ORF">ACFQVD_32540</name>
</gene>
<keyword evidence="1" id="KW-0812">Transmembrane</keyword>
<keyword evidence="1" id="KW-0472">Membrane</keyword>
<feature type="transmembrane region" description="Helical" evidence="1">
    <location>
        <begin position="6"/>
        <end position="34"/>
    </location>
</feature>
<name>A0ABW2TAH6_9ACTN</name>
<evidence type="ECO:0000256" key="1">
    <source>
        <dbReference type="SAM" id="Phobius"/>
    </source>
</evidence>
<evidence type="ECO:0000313" key="3">
    <source>
        <dbReference type="Proteomes" id="UP001596514"/>
    </source>
</evidence>